<dbReference type="RefSeq" id="XP_013235590.1">
    <property type="nucleotide sequence ID" value="XM_013380136.1"/>
</dbReference>
<keyword evidence="3" id="KW-1185">Reference proteome</keyword>
<proteinExistence type="predicted"/>
<feature type="compositionally biased region" description="Polar residues" evidence="1">
    <location>
        <begin position="52"/>
        <end position="63"/>
    </location>
</feature>
<evidence type="ECO:0000313" key="3">
    <source>
        <dbReference type="Proteomes" id="UP000030747"/>
    </source>
</evidence>
<protein>
    <submittedName>
        <fullName evidence="2">Autophagy protein APG9, putative</fullName>
    </submittedName>
</protein>
<accession>U6L362</accession>
<name>U6L362_EIMTE</name>
<dbReference type="VEuPathDB" id="ToxoDB:ETH2_0404500"/>
<reference evidence="2" key="1">
    <citation type="submission" date="2013-10" db="EMBL/GenBank/DDBJ databases">
        <title>Genomic analysis of the causative agents of coccidiosis in chickens.</title>
        <authorList>
            <person name="Reid A.J."/>
            <person name="Blake D."/>
            <person name="Billington K."/>
            <person name="Browne H."/>
            <person name="Dunn M."/>
            <person name="Hung S."/>
            <person name="Kawahara F."/>
            <person name="Miranda-Saavedra D."/>
            <person name="Mourier T."/>
            <person name="Nagra H."/>
            <person name="Otto T.D."/>
            <person name="Rawlings N."/>
            <person name="Sanchez A."/>
            <person name="Sanders M."/>
            <person name="Subramaniam C."/>
            <person name="Tay Y."/>
            <person name="Dear P."/>
            <person name="Doerig C."/>
            <person name="Gruber A."/>
            <person name="Parkinson J."/>
            <person name="Shirley M."/>
            <person name="Wan K.L."/>
            <person name="Berriman M."/>
            <person name="Tomley F."/>
            <person name="Pain A."/>
        </authorList>
    </citation>
    <scope>NUCLEOTIDE SEQUENCE [LARGE SCALE GENOMIC DNA]</scope>
    <source>
        <strain evidence="2">Houghton</strain>
    </source>
</reference>
<dbReference type="Proteomes" id="UP000030747">
    <property type="component" value="Unassembled WGS sequence"/>
</dbReference>
<feature type="region of interest" description="Disordered" evidence="1">
    <location>
        <begin position="1"/>
        <end position="90"/>
    </location>
</feature>
<organism evidence="2 3">
    <name type="scientific">Eimeria tenella</name>
    <name type="common">Coccidian parasite</name>
    <dbReference type="NCBI Taxonomy" id="5802"/>
    <lineage>
        <taxon>Eukaryota</taxon>
        <taxon>Sar</taxon>
        <taxon>Alveolata</taxon>
        <taxon>Apicomplexa</taxon>
        <taxon>Conoidasida</taxon>
        <taxon>Coccidia</taxon>
        <taxon>Eucoccidiorida</taxon>
        <taxon>Eimeriorina</taxon>
        <taxon>Eimeriidae</taxon>
        <taxon>Eimeria</taxon>
    </lineage>
</organism>
<feature type="compositionally biased region" description="Gly residues" evidence="1">
    <location>
        <begin position="149"/>
        <end position="158"/>
    </location>
</feature>
<evidence type="ECO:0000256" key="1">
    <source>
        <dbReference type="SAM" id="MobiDB-lite"/>
    </source>
</evidence>
<reference evidence="2" key="2">
    <citation type="submission" date="2013-10" db="EMBL/GenBank/DDBJ databases">
        <authorList>
            <person name="Aslett M."/>
        </authorList>
    </citation>
    <scope>NUCLEOTIDE SEQUENCE [LARGE SCALE GENOMIC DNA]</scope>
    <source>
        <strain evidence="2">Houghton</strain>
    </source>
</reference>
<dbReference type="EMBL" id="HG677709">
    <property type="protein sequence ID" value="CDJ44842.1"/>
    <property type="molecule type" value="Genomic_DNA"/>
</dbReference>
<feature type="region of interest" description="Disordered" evidence="1">
    <location>
        <begin position="115"/>
        <end position="158"/>
    </location>
</feature>
<dbReference type="VEuPathDB" id="ToxoDB:ETH_00038650"/>
<feature type="non-terminal residue" evidence="2">
    <location>
        <position position="158"/>
    </location>
</feature>
<dbReference type="AlphaFoldDB" id="U6L362"/>
<feature type="compositionally biased region" description="Gly residues" evidence="1">
    <location>
        <begin position="121"/>
        <end position="133"/>
    </location>
</feature>
<gene>
    <name evidence="2" type="ORF">ETH_00038650</name>
</gene>
<dbReference type="GeneID" id="25256771"/>
<dbReference type="OrthoDB" id="7252at5800"/>
<evidence type="ECO:0000313" key="2">
    <source>
        <dbReference type="EMBL" id="CDJ44842.1"/>
    </source>
</evidence>
<sequence length="158" mass="15752">MGGPLAGRAPLGIELSAPGGHPGGPPCGEDPEAPGLLSGELGAPLLADGQPLSPSESEPSDGQNGFFFEAPRDIEGGFQDRSPSGLQGALGRFSEGVKSFLMRYVGPRGPPSLVRPLLGAPRGGGPPGSGWGSGPRSWLAPETQQIWGPCGGAPPGAP</sequence>